<evidence type="ECO:0000256" key="3">
    <source>
        <dbReference type="ARBA" id="ARBA00024334"/>
    </source>
</evidence>
<evidence type="ECO:0000313" key="8">
    <source>
        <dbReference type="EMBL" id="KAF0684906.1"/>
    </source>
</evidence>
<dbReference type="PROSITE" id="PS50222">
    <property type="entry name" value="EF_HAND_2"/>
    <property type="match status" value="1"/>
</dbReference>
<dbReference type="EMBL" id="CAADRA010007255">
    <property type="protein sequence ID" value="VFT99798.1"/>
    <property type="molecule type" value="Genomic_DNA"/>
</dbReference>
<comment type="similarity">
    <text evidence="3">Belongs to the protein kinase superfamily. Ser/Thr protein kinase family. CDPK subfamily.</text>
</comment>
<dbReference type="PRINTS" id="PR01415">
    <property type="entry name" value="ANKYRIN"/>
</dbReference>
<feature type="region of interest" description="Disordered" evidence="5">
    <location>
        <begin position="1"/>
        <end position="28"/>
    </location>
</feature>
<dbReference type="Gene3D" id="1.25.40.20">
    <property type="entry name" value="Ankyrin repeat-containing domain"/>
    <property type="match status" value="10"/>
</dbReference>
<dbReference type="SUPFAM" id="SSF56112">
    <property type="entry name" value="Protein kinase-like (PK-like)"/>
    <property type="match status" value="1"/>
</dbReference>
<feature type="repeat" description="ANK" evidence="4">
    <location>
        <begin position="609"/>
        <end position="632"/>
    </location>
</feature>
<dbReference type="InterPro" id="IPR018247">
    <property type="entry name" value="EF_Hand_1_Ca_BS"/>
</dbReference>
<dbReference type="GO" id="GO:0005509">
    <property type="term" value="F:calcium ion binding"/>
    <property type="evidence" value="ECO:0007669"/>
    <property type="project" value="InterPro"/>
</dbReference>
<evidence type="ECO:0000256" key="2">
    <source>
        <dbReference type="ARBA" id="ARBA00023043"/>
    </source>
</evidence>
<dbReference type="InterPro" id="IPR000719">
    <property type="entry name" value="Prot_kinase_dom"/>
</dbReference>
<proteinExistence type="inferred from homology"/>
<evidence type="ECO:0000259" key="7">
    <source>
        <dbReference type="PROSITE" id="PS50222"/>
    </source>
</evidence>
<dbReference type="SMART" id="SM00248">
    <property type="entry name" value="ANK"/>
    <property type="match status" value="24"/>
</dbReference>
<evidence type="ECO:0000259" key="6">
    <source>
        <dbReference type="PROSITE" id="PS50011"/>
    </source>
</evidence>
<dbReference type="Gene3D" id="1.10.510.10">
    <property type="entry name" value="Transferase(Phosphotransferase) domain 1"/>
    <property type="match status" value="1"/>
</dbReference>
<dbReference type="InterPro" id="IPR011009">
    <property type="entry name" value="Kinase-like_dom_sf"/>
</dbReference>
<feature type="repeat" description="ANK" evidence="4">
    <location>
        <begin position="344"/>
        <end position="367"/>
    </location>
</feature>
<dbReference type="InterPro" id="IPR036770">
    <property type="entry name" value="Ankyrin_rpt-contain_sf"/>
</dbReference>
<protein>
    <submittedName>
        <fullName evidence="9">Aste57867_23150 protein</fullName>
    </submittedName>
</protein>
<feature type="repeat" description="ANK" evidence="4">
    <location>
        <begin position="277"/>
        <end position="309"/>
    </location>
</feature>
<keyword evidence="2 4" id="KW-0040">ANK repeat</keyword>
<feature type="repeat" description="ANK" evidence="4">
    <location>
        <begin position="817"/>
        <end position="849"/>
    </location>
</feature>
<dbReference type="Pfam" id="PF00023">
    <property type="entry name" value="Ank"/>
    <property type="match status" value="1"/>
</dbReference>
<keyword evidence="1" id="KW-0677">Repeat</keyword>
<accession>A0A485LM56</accession>
<feature type="domain" description="Protein kinase" evidence="6">
    <location>
        <begin position="1074"/>
        <end position="1455"/>
    </location>
</feature>
<evidence type="ECO:0000313" key="9">
    <source>
        <dbReference type="EMBL" id="VFT99798.1"/>
    </source>
</evidence>
<dbReference type="InterPro" id="IPR002048">
    <property type="entry name" value="EF_hand_dom"/>
</dbReference>
<dbReference type="PANTHER" id="PTHR24198:SF165">
    <property type="entry name" value="ANKYRIN REPEAT-CONTAINING PROTEIN-RELATED"/>
    <property type="match status" value="1"/>
</dbReference>
<feature type="repeat" description="ANK" evidence="4">
    <location>
        <begin position="673"/>
        <end position="705"/>
    </location>
</feature>
<dbReference type="SMART" id="SM00220">
    <property type="entry name" value="S_TKc"/>
    <property type="match status" value="1"/>
</dbReference>
<feature type="repeat" description="ANK" evidence="4">
    <location>
        <begin position="376"/>
        <end position="408"/>
    </location>
</feature>
<dbReference type="Pfam" id="PF12796">
    <property type="entry name" value="Ank_2"/>
    <property type="match status" value="8"/>
</dbReference>
<sequence>MQLRLRSRSSHRSTVPAYPPLPPTRASARLRSHTDGHLPLSPASAPPIITRPIFVDAFFQAAATGDMATLRDLLSACHADMQDSTGTTPLFIASKNGCADAVAFLLPHANPNLATQSGATPLFIASKHGHVDIVKQLLPVVNVDLHTDTGTTALHVAAQYNFPKIVAALMERVDVNATTKSGATALFLACEHGHEAVVRQLVRRANVNLAKGKITPLHVAAQNGLTVIVHYLILDANINCQRKDGATPLFLAAERGHHGIVDLLLSENADPNLATSEGYTPLSIACATQQLNIIQELLDADADVNMQPEDGASPLYTAAKLGHADVVRLLLRTAHVDVNLARYDGATPLFTACKHGNVQVVQLLVEKADVNMALLTGVTPLAIAAAYGRLDIVQLLLTKGADAHVADHEFRMTALLRAAKNGHVSCVQTLLPVSSVNVASTDGETALHVATRVAIKTKHLSTMEALMCQADVNAATIEGLTPLILAAQSGSAEVVAFLLTHGANTDKQTDTGATALHLASQYGHVDVVGQLLDAGANETIVANDLSTPLFIAAHFGHVKVLRILIKKGSGVNAPRYDHATPLLIAARHGHVNAVRLLLEHADPNIATENGSTALYVAARDGHFKIVQMLMDKADVNKQTHSGVTALFAAAQKGHVNIVALLMTTADVNVARNDGATPLFVAAEAGHLKIVQLLLTTKVNANLANERGDTPLHIACERGRHKIVAVLLNKSNMKTTNEAGMTALDVATDNRNPAVIRVWNEYMAVDAALAAIKKESLSWNHPFENGMSVLLLAARCGRIVIAKRAMGAGCDVAHTDNDGNTALMWAARNGHLKMVQQLLEHKPTTSAPTPTAPPTKQLLNRCMSTQSESSDSSMTARTPGRRGSLRLSDVAKLPVRMRRENNPVNLRNHDDWSPIQEALSAKQYEIAVLLIAKDCEWHIHHSDKLLVEYLAPHLTTEVATKVLLRDLPIEVLPDGGVVEREAQSFSWTTFLDTSLAVDADVRVATVRAIFNHKTFRHVQNKHDLRRELAYSKDCHGRDALHLTDAATRQVFKEELFFCARYELSTGPPIHVSDSSVVVHAFDYGIFKQVFEMRAVHGQWLDADGMLACGQVLGMYPTEHDRSDTKNLMDEYHFCDRNHDGRISEAEFLRYCEEKFGGKLKVALKFIQHADEYDREVRMRAVVGNDAVLELLPAVDPTLFHTHVGDLKLAGNLSMAKYPHVLVMPAADRSLEDIYLKEKPDDNQIRSMLQHVAKALVALHDKKIVHGDVKKHNVVRVHGALQLIDLDSAVSVHEYSGHKFSSGLLPPEMFYELQDDAERGMFETYWADHKTLDTTTWHKVKPRGSWVVKSFDKTSGRDLDLLPYKLEFAQHAMDEWAFGCMVYQMYSGEELVPTDTHQDVVGGCISRAGTWTDAELHDVVEAKITNRLARHLVQRLLVVDPADRLRLKKMLKFHPYFNVSVDAYASREAFEVDVAKKLDAFKDFLKSNSEHLEQIEKDLHGLSIGVQQMQEDLHLVVELSDAHVAQLTQVKIDLLRGIYDATDVTVPTSFVVLPFKRLDLAPDEADAAQRAQAIGDFFSWWNHVVAAIVEGIKHGDVVGTFAKLMGASIHGPPLYLYLIDEVSGEPVEEMDDNSVYPIQLDTVSETFQAFLQSNLPLIQSGFNLLKGANDVATCLRAFGVPHMDKPALRHIESMLEKTSGTFTLHEFGLLDQMAATSIEKGGERTERARGAALRQLEAFFDTYDSHRTFAGLERIYAADGTALWTSPGTAKDLVAKARHGNSLVGRRLTLESQEMVAAA</sequence>
<feature type="repeat" description="ANK" evidence="4">
    <location>
        <begin position="511"/>
        <end position="543"/>
    </location>
</feature>
<feature type="compositionally biased region" description="Low complexity" evidence="5">
    <location>
        <begin position="863"/>
        <end position="872"/>
    </location>
</feature>
<feature type="repeat" description="ANK" evidence="4">
    <location>
        <begin position="577"/>
        <end position="600"/>
    </location>
</feature>
<evidence type="ECO:0000313" key="10">
    <source>
        <dbReference type="Proteomes" id="UP000332933"/>
    </source>
</evidence>
<feature type="repeat" description="ANK" evidence="4">
    <location>
        <begin position="544"/>
        <end position="576"/>
    </location>
</feature>
<dbReference type="Pfam" id="PF13637">
    <property type="entry name" value="Ank_4"/>
    <property type="match status" value="1"/>
</dbReference>
<dbReference type="Pfam" id="PF00069">
    <property type="entry name" value="Pkinase"/>
    <property type="match status" value="1"/>
</dbReference>
<dbReference type="PROSITE" id="PS50011">
    <property type="entry name" value="PROTEIN_KINASE_DOM"/>
    <property type="match status" value="1"/>
</dbReference>
<gene>
    <name evidence="9" type="primary">Aste57867_23150</name>
    <name evidence="8" type="ORF">As57867_023079</name>
    <name evidence="9" type="ORF">ASTE57867_23150</name>
</gene>
<reference evidence="9 10" key="1">
    <citation type="submission" date="2019-03" db="EMBL/GenBank/DDBJ databases">
        <authorList>
            <person name="Gaulin E."/>
            <person name="Dumas B."/>
        </authorList>
    </citation>
    <scope>NUCLEOTIDE SEQUENCE [LARGE SCALE GENOMIC DNA]</scope>
    <source>
        <strain evidence="9">CBS 568.67</strain>
    </source>
</reference>
<dbReference type="Proteomes" id="UP000332933">
    <property type="component" value="Unassembled WGS sequence"/>
</dbReference>
<dbReference type="PROSITE" id="PS00018">
    <property type="entry name" value="EF_HAND_1"/>
    <property type="match status" value="1"/>
</dbReference>
<name>A0A485LM56_9STRA</name>
<reference evidence="8" key="2">
    <citation type="submission" date="2019-06" db="EMBL/GenBank/DDBJ databases">
        <title>Genomics analysis of Aphanomyces spp. identifies a new class of oomycete effector associated with host adaptation.</title>
        <authorList>
            <person name="Gaulin E."/>
        </authorList>
    </citation>
    <scope>NUCLEOTIDE SEQUENCE</scope>
    <source>
        <strain evidence="8">CBS 578.67</strain>
    </source>
</reference>
<dbReference type="EMBL" id="VJMH01007229">
    <property type="protein sequence ID" value="KAF0684906.1"/>
    <property type="molecule type" value="Genomic_DNA"/>
</dbReference>
<feature type="compositionally biased region" description="Basic residues" evidence="5">
    <location>
        <begin position="1"/>
        <end position="11"/>
    </location>
</feature>
<feature type="repeat" description="ANK" evidence="4">
    <location>
        <begin position="244"/>
        <end position="276"/>
    </location>
</feature>
<feature type="repeat" description="ANK" evidence="4">
    <location>
        <begin position="117"/>
        <end position="138"/>
    </location>
</feature>
<dbReference type="GO" id="GO:0005524">
    <property type="term" value="F:ATP binding"/>
    <property type="evidence" value="ECO:0007669"/>
    <property type="project" value="InterPro"/>
</dbReference>
<keyword evidence="10" id="KW-1185">Reference proteome</keyword>
<evidence type="ECO:0000256" key="1">
    <source>
        <dbReference type="ARBA" id="ARBA00022737"/>
    </source>
</evidence>
<evidence type="ECO:0000256" key="5">
    <source>
        <dbReference type="SAM" id="MobiDB-lite"/>
    </source>
</evidence>
<feature type="repeat" description="ANK" evidence="4">
    <location>
        <begin position="478"/>
        <end position="510"/>
    </location>
</feature>
<evidence type="ECO:0000256" key="4">
    <source>
        <dbReference type="PROSITE-ProRule" id="PRU00023"/>
    </source>
</evidence>
<feature type="domain" description="EF-hand" evidence="7">
    <location>
        <begin position="1121"/>
        <end position="1156"/>
    </location>
</feature>
<feature type="repeat" description="ANK" evidence="4">
    <location>
        <begin position="310"/>
        <end position="332"/>
    </location>
</feature>
<dbReference type="PROSITE" id="PS50297">
    <property type="entry name" value="ANK_REP_REGION"/>
    <property type="match status" value="14"/>
</dbReference>
<feature type="repeat" description="ANK" evidence="4">
    <location>
        <begin position="706"/>
        <end position="730"/>
    </location>
</feature>
<dbReference type="InterPro" id="IPR002110">
    <property type="entry name" value="Ankyrin_rpt"/>
</dbReference>
<organism evidence="9 10">
    <name type="scientific">Aphanomyces stellatus</name>
    <dbReference type="NCBI Taxonomy" id="120398"/>
    <lineage>
        <taxon>Eukaryota</taxon>
        <taxon>Sar</taxon>
        <taxon>Stramenopiles</taxon>
        <taxon>Oomycota</taxon>
        <taxon>Saprolegniomycetes</taxon>
        <taxon>Saprolegniales</taxon>
        <taxon>Verrucalvaceae</taxon>
        <taxon>Aphanomyces</taxon>
    </lineage>
</organism>
<dbReference type="PROSITE" id="PS50088">
    <property type="entry name" value="ANK_REPEAT"/>
    <property type="match status" value="14"/>
</dbReference>
<dbReference type="SUPFAM" id="SSF48403">
    <property type="entry name" value="Ankyrin repeat"/>
    <property type="match status" value="3"/>
</dbReference>
<feature type="region of interest" description="Disordered" evidence="5">
    <location>
        <begin position="861"/>
        <end position="882"/>
    </location>
</feature>
<dbReference type="PANTHER" id="PTHR24198">
    <property type="entry name" value="ANKYRIN REPEAT AND PROTEIN KINASE DOMAIN-CONTAINING PROTEIN"/>
    <property type="match status" value="1"/>
</dbReference>
<dbReference type="OrthoDB" id="539213at2759"/>
<dbReference type="GO" id="GO:0004672">
    <property type="term" value="F:protein kinase activity"/>
    <property type="evidence" value="ECO:0007669"/>
    <property type="project" value="InterPro"/>
</dbReference>